<dbReference type="Pfam" id="PF00533">
    <property type="entry name" value="BRCT"/>
    <property type="match status" value="1"/>
</dbReference>
<name>A0AB35WWT1_9PSED</name>
<comment type="caution">
    <text evidence="4">The sequence shown here is derived from an EMBL/GenBank/DDBJ whole genome shotgun (WGS) entry which is preliminary data.</text>
</comment>
<dbReference type="GO" id="GO:0005829">
    <property type="term" value="C:cytosol"/>
    <property type="evidence" value="ECO:0007669"/>
    <property type="project" value="TreeGrafter"/>
</dbReference>
<dbReference type="CDD" id="cd17748">
    <property type="entry name" value="BRCT_DNA_ligase_like"/>
    <property type="match status" value="1"/>
</dbReference>
<dbReference type="InterPro" id="IPR012337">
    <property type="entry name" value="RNaseH-like_sf"/>
</dbReference>
<dbReference type="SMART" id="SM00479">
    <property type="entry name" value="EXOIII"/>
    <property type="match status" value="1"/>
</dbReference>
<dbReference type="GO" id="GO:0003676">
    <property type="term" value="F:nucleic acid binding"/>
    <property type="evidence" value="ECO:0007669"/>
    <property type="project" value="InterPro"/>
</dbReference>
<gene>
    <name evidence="4" type="ORF">V0R53_19605</name>
</gene>
<dbReference type="GO" id="GO:0006259">
    <property type="term" value="P:DNA metabolic process"/>
    <property type="evidence" value="ECO:0007669"/>
    <property type="project" value="UniProtKB-ARBA"/>
</dbReference>
<dbReference type="RefSeq" id="WP_330080333.1">
    <property type="nucleotide sequence ID" value="NZ_JAZDCU010000012.1"/>
</dbReference>
<dbReference type="PANTHER" id="PTHR30231:SF42">
    <property type="entry name" value="EXONUCLEASE"/>
    <property type="match status" value="1"/>
</dbReference>
<dbReference type="Pfam" id="PF00929">
    <property type="entry name" value="RNase_T"/>
    <property type="match status" value="1"/>
</dbReference>
<keyword evidence="1" id="KW-0540">Nuclease</keyword>
<evidence type="ECO:0000256" key="1">
    <source>
        <dbReference type="ARBA" id="ARBA00022722"/>
    </source>
</evidence>
<proteinExistence type="predicted"/>
<sequence length="293" mass="31944">MSSNRFVSIDVETANSWFGSICQIGVVEFVDGQITNEWDSLVDPEDDFFEFNTRIHGITSGMIAGQPPFQTVLETVRSLAADNLIASYGHFDRSAFSQACDTRNLVPMSNQWLNIQLAVRRAWPDRYATGGYRLNAVCKYLGIPLARHHNAIEDARAAGLVLLRACEETGISPAGWIALNRQPINTAAAMVVNTAGPLSDESIVFTGAMQMPRQKAQDLAAAMGCAPSNGVTKKTTILVVGDQDLTRLAGKEKSSKHLKAEELIKAGHEIRIIGESDFLAMVTLDKADRQHLA</sequence>
<dbReference type="GO" id="GO:0008408">
    <property type="term" value="F:3'-5' exonuclease activity"/>
    <property type="evidence" value="ECO:0007669"/>
    <property type="project" value="TreeGrafter"/>
</dbReference>
<dbReference type="PANTHER" id="PTHR30231">
    <property type="entry name" value="DNA POLYMERASE III SUBUNIT EPSILON"/>
    <property type="match status" value="1"/>
</dbReference>
<dbReference type="AlphaFoldDB" id="A0AB35WWT1"/>
<protein>
    <submittedName>
        <fullName evidence="4">Exonuclease domain-containing protein</fullName>
    </submittedName>
</protein>
<organism evidence="4 5">
    <name type="scientific">Pseudomonas auratipiscis</name>
    <dbReference type="NCBI Taxonomy" id="3115853"/>
    <lineage>
        <taxon>Bacteria</taxon>
        <taxon>Pseudomonadati</taxon>
        <taxon>Pseudomonadota</taxon>
        <taxon>Gammaproteobacteria</taxon>
        <taxon>Pseudomonadales</taxon>
        <taxon>Pseudomonadaceae</taxon>
        <taxon>Pseudomonas</taxon>
    </lineage>
</organism>
<dbReference type="InterPro" id="IPR013520">
    <property type="entry name" value="Ribonucl_H"/>
</dbReference>
<dbReference type="SUPFAM" id="SSF52113">
    <property type="entry name" value="BRCT domain"/>
    <property type="match status" value="1"/>
</dbReference>
<keyword evidence="5" id="KW-1185">Reference proteome</keyword>
<evidence type="ECO:0000313" key="4">
    <source>
        <dbReference type="EMBL" id="MEE1868591.1"/>
    </source>
</evidence>
<accession>A0AB35WWT1</accession>
<dbReference type="Proteomes" id="UP001307839">
    <property type="component" value="Unassembled WGS sequence"/>
</dbReference>
<feature type="domain" description="Exonuclease" evidence="3">
    <location>
        <begin position="5"/>
        <end position="171"/>
    </location>
</feature>
<evidence type="ECO:0000313" key="5">
    <source>
        <dbReference type="Proteomes" id="UP001307839"/>
    </source>
</evidence>
<dbReference type="InterPro" id="IPR036420">
    <property type="entry name" value="BRCT_dom_sf"/>
</dbReference>
<keyword evidence="2 4" id="KW-0269">Exonuclease</keyword>
<evidence type="ECO:0000259" key="3">
    <source>
        <dbReference type="SMART" id="SM00479"/>
    </source>
</evidence>
<dbReference type="InterPro" id="IPR036397">
    <property type="entry name" value="RNaseH_sf"/>
</dbReference>
<dbReference type="EMBL" id="JAZDQP010000014">
    <property type="protein sequence ID" value="MEE1868591.1"/>
    <property type="molecule type" value="Genomic_DNA"/>
</dbReference>
<dbReference type="SUPFAM" id="SSF53098">
    <property type="entry name" value="Ribonuclease H-like"/>
    <property type="match status" value="1"/>
</dbReference>
<keyword evidence="2 4" id="KW-0378">Hydrolase</keyword>
<reference evidence="4 5" key="1">
    <citation type="submission" date="2024-01" db="EMBL/GenBank/DDBJ databases">
        <title>Unpublished Manusciprt.</title>
        <authorList>
            <person name="Duman M."/>
            <person name="Valdes E.G."/>
            <person name="Ajmi N."/>
            <person name="Altun S."/>
            <person name="Saticioglu I.B."/>
        </authorList>
    </citation>
    <scope>NUCLEOTIDE SEQUENCE [LARGE SCALE GENOMIC DNA]</scope>
    <source>
        <strain evidence="4 5">120P</strain>
    </source>
</reference>
<dbReference type="Gene3D" id="3.30.420.10">
    <property type="entry name" value="Ribonuclease H-like superfamily/Ribonuclease H"/>
    <property type="match status" value="1"/>
</dbReference>
<dbReference type="Gene3D" id="3.40.50.10190">
    <property type="entry name" value="BRCT domain"/>
    <property type="match status" value="1"/>
</dbReference>
<dbReference type="InterPro" id="IPR001357">
    <property type="entry name" value="BRCT_dom"/>
</dbReference>
<evidence type="ECO:0000256" key="2">
    <source>
        <dbReference type="ARBA" id="ARBA00022839"/>
    </source>
</evidence>